<accession>A0A7C5JXX4</accession>
<evidence type="ECO:0000313" key="1">
    <source>
        <dbReference type="EMBL" id="HHI01594.1"/>
    </source>
</evidence>
<organism evidence="1">
    <name type="scientific">Thermococcus litoralis</name>
    <dbReference type="NCBI Taxonomy" id="2265"/>
    <lineage>
        <taxon>Archaea</taxon>
        <taxon>Methanobacteriati</taxon>
        <taxon>Methanobacteriota</taxon>
        <taxon>Thermococci</taxon>
        <taxon>Thermococcales</taxon>
        <taxon>Thermococcaceae</taxon>
        <taxon>Thermococcus</taxon>
    </lineage>
</organism>
<name>A0A7C5JXX4_THELI</name>
<sequence>MLAYFTVEKYFGERLKYYHAYQTPMHELKPTIIIKTRERTFEREFLEEDDEVEYKPKVRFIQEVPRIRLA</sequence>
<dbReference type="AlphaFoldDB" id="A0A7C5JXX4"/>
<dbReference type="EMBL" id="DRTU01000371">
    <property type="protein sequence ID" value="HHI01594.1"/>
    <property type="molecule type" value="Genomic_DNA"/>
</dbReference>
<proteinExistence type="predicted"/>
<protein>
    <submittedName>
        <fullName evidence="1">Uncharacterized protein</fullName>
    </submittedName>
</protein>
<dbReference type="Proteomes" id="UP000886217">
    <property type="component" value="Unassembled WGS sequence"/>
</dbReference>
<comment type="caution">
    <text evidence="1">The sequence shown here is derived from an EMBL/GenBank/DDBJ whole genome shotgun (WGS) entry which is preliminary data.</text>
</comment>
<gene>
    <name evidence="1" type="ORF">ENL40_09145</name>
</gene>
<reference evidence="1" key="1">
    <citation type="journal article" date="2020" name="mSystems">
        <title>Genome- and Community-Level Interaction Insights into Carbon Utilization and Element Cycling Functions of Hydrothermarchaeota in Hydrothermal Sediment.</title>
        <authorList>
            <person name="Zhou Z."/>
            <person name="Liu Y."/>
            <person name="Xu W."/>
            <person name="Pan J."/>
            <person name="Luo Z.H."/>
            <person name="Li M."/>
        </authorList>
    </citation>
    <scope>NUCLEOTIDE SEQUENCE [LARGE SCALE GENOMIC DNA]</scope>
    <source>
        <strain evidence="1">HyVt-93</strain>
    </source>
</reference>